<accession>A0A7V8NPL0</accession>
<dbReference type="AlphaFoldDB" id="A0A7V8NPL0"/>
<reference evidence="1" key="1">
    <citation type="submission" date="2020-06" db="EMBL/GenBank/DDBJ databases">
        <title>Legume-microbial interactions unlock mineral nutrients during tropical forest succession.</title>
        <authorList>
            <person name="Epihov D.Z."/>
        </authorList>
    </citation>
    <scope>NUCLEOTIDE SEQUENCE [LARGE SCALE GENOMIC DNA]</scope>
    <source>
        <strain evidence="1">Pan2503</strain>
    </source>
</reference>
<keyword evidence="2" id="KW-1185">Reference proteome</keyword>
<gene>
    <name evidence="1" type="ORF">HRJ53_09190</name>
</gene>
<proteinExistence type="predicted"/>
<feature type="non-terminal residue" evidence="1">
    <location>
        <position position="125"/>
    </location>
</feature>
<evidence type="ECO:0000313" key="1">
    <source>
        <dbReference type="EMBL" id="MBA0085159.1"/>
    </source>
</evidence>
<dbReference type="SUPFAM" id="SSF52540">
    <property type="entry name" value="P-loop containing nucleoside triphosphate hydrolases"/>
    <property type="match status" value="1"/>
</dbReference>
<dbReference type="EMBL" id="JACDQQ010000888">
    <property type="protein sequence ID" value="MBA0085159.1"/>
    <property type="molecule type" value="Genomic_DNA"/>
</dbReference>
<dbReference type="Proteomes" id="UP000567293">
    <property type="component" value="Unassembled WGS sequence"/>
</dbReference>
<dbReference type="InterPro" id="IPR027417">
    <property type="entry name" value="P-loop_NTPase"/>
</dbReference>
<name>A0A7V8NPL0_9BACT</name>
<dbReference type="Gene3D" id="3.40.50.11180">
    <property type="match status" value="1"/>
</dbReference>
<organism evidence="1 2">
    <name type="scientific">Candidatus Acidiferrum panamense</name>
    <dbReference type="NCBI Taxonomy" id="2741543"/>
    <lineage>
        <taxon>Bacteria</taxon>
        <taxon>Pseudomonadati</taxon>
        <taxon>Acidobacteriota</taxon>
        <taxon>Terriglobia</taxon>
        <taxon>Candidatus Acidiferrales</taxon>
        <taxon>Candidatus Acidiferrum</taxon>
    </lineage>
</organism>
<protein>
    <submittedName>
        <fullName evidence="1">Uncharacterized protein</fullName>
    </submittedName>
</protein>
<comment type="caution">
    <text evidence="1">The sequence shown here is derived from an EMBL/GenBank/DDBJ whole genome shotgun (WGS) entry which is preliminary data.</text>
</comment>
<evidence type="ECO:0000313" key="2">
    <source>
        <dbReference type="Proteomes" id="UP000567293"/>
    </source>
</evidence>
<sequence>MILPAARERLEALLRHRSMEGALAELRANAAVVSITGLHDVAKALVAVHLTHALRRPAFFVTDSNRRAEALAETLRFFATVFSGAASSVATLPSFDRLPWESQSPHADILERRATTLFRLVDGQI</sequence>